<keyword evidence="4" id="KW-0805">Transcription regulation</keyword>
<evidence type="ECO:0000256" key="5">
    <source>
        <dbReference type="ARBA" id="ARBA00023163"/>
    </source>
</evidence>
<dbReference type="Pfam" id="PF04696">
    <property type="entry name" value="Pinin_SDK_memA"/>
    <property type="match status" value="1"/>
</dbReference>
<organism evidence="11">
    <name type="scientific">Guillardia theta</name>
    <name type="common">Cryptophyte</name>
    <name type="synonym">Cryptomonas phi</name>
    <dbReference type="NCBI Taxonomy" id="55529"/>
    <lineage>
        <taxon>Eukaryota</taxon>
        <taxon>Cryptophyceae</taxon>
        <taxon>Pyrenomonadales</taxon>
        <taxon>Geminigeraceae</taxon>
        <taxon>Guillardia</taxon>
    </lineage>
</organism>
<feature type="compositionally biased region" description="Acidic residues" evidence="9">
    <location>
        <begin position="454"/>
        <end position="468"/>
    </location>
</feature>
<dbReference type="InterPro" id="IPR039853">
    <property type="entry name" value="Pinin"/>
</dbReference>
<keyword evidence="6" id="KW-0508">mRNA splicing</keyword>
<dbReference type="InterPro" id="IPR006786">
    <property type="entry name" value="Pinin_SDK_MemA"/>
</dbReference>
<feature type="domain" description="Pinin/SDK/MemA protein" evidence="10">
    <location>
        <begin position="256"/>
        <end position="381"/>
    </location>
</feature>
<evidence type="ECO:0000256" key="2">
    <source>
        <dbReference type="ARBA" id="ARBA00010386"/>
    </source>
</evidence>
<dbReference type="AlphaFoldDB" id="A0A7S4N207"/>
<keyword evidence="8" id="KW-0175">Coiled coil</keyword>
<dbReference type="GO" id="GO:0008380">
    <property type="term" value="P:RNA splicing"/>
    <property type="evidence" value="ECO:0007669"/>
    <property type="project" value="UniProtKB-KW"/>
</dbReference>
<gene>
    <name evidence="11" type="ORF">GTHE00462_LOCUS4601</name>
</gene>
<evidence type="ECO:0000259" key="10">
    <source>
        <dbReference type="Pfam" id="PF04696"/>
    </source>
</evidence>
<accession>A0A7S4N207</accession>
<evidence type="ECO:0000256" key="8">
    <source>
        <dbReference type="SAM" id="Coils"/>
    </source>
</evidence>
<evidence type="ECO:0000256" key="6">
    <source>
        <dbReference type="ARBA" id="ARBA00023187"/>
    </source>
</evidence>
<feature type="compositionally biased region" description="Basic and acidic residues" evidence="9">
    <location>
        <begin position="225"/>
        <end position="257"/>
    </location>
</feature>
<evidence type="ECO:0000256" key="4">
    <source>
        <dbReference type="ARBA" id="ARBA00023015"/>
    </source>
</evidence>
<evidence type="ECO:0000256" key="7">
    <source>
        <dbReference type="ARBA" id="ARBA00023242"/>
    </source>
</evidence>
<feature type="compositionally biased region" description="Acidic residues" evidence="9">
    <location>
        <begin position="115"/>
        <end position="128"/>
    </location>
</feature>
<feature type="region of interest" description="Disordered" evidence="9">
    <location>
        <begin position="26"/>
        <end position="264"/>
    </location>
</feature>
<dbReference type="GO" id="GO:0006397">
    <property type="term" value="P:mRNA processing"/>
    <property type="evidence" value="ECO:0007669"/>
    <property type="project" value="UniProtKB-KW"/>
</dbReference>
<keyword evidence="3" id="KW-0507">mRNA processing</keyword>
<dbReference type="PANTHER" id="PTHR12707">
    <property type="entry name" value="PINN"/>
    <property type="match status" value="1"/>
</dbReference>
<keyword evidence="5" id="KW-0804">Transcription</keyword>
<feature type="compositionally biased region" description="Basic and acidic residues" evidence="9">
    <location>
        <begin position="43"/>
        <end position="87"/>
    </location>
</feature>
<comment type="similarity">
    <text evidence="2">Belongs to the pinin family.</text>
</comment>
<name>A0A7S4N207_GUITH</name>
<feature type="compositionally biased region" description="Basic and acidic residues" evidence="9">
    <location>
        <begin position="152"/>
        <end position="217"/>
    </location>
</feature>
<evidence type="ECO:0000313" key="11">
    <source>
        <dbReference type="EMBL" id="CAE2259198.1"/>
    </source>
</evidence>
<protein>
    <recommendedName>
        <fullName evidence="10">Pinin/SDK/MemA protein domain-containing protein</fullName>
    </recommendedName>
</protein>
<proteinExistence type="inferred from homology"/>
<feature type="compositionally biased region" description="Basic and acidic residues" evidence="9">
    <location>
        <begin position="433"/>
        <end position="449"/>
    </location>
</feature>
<comment type="subcellular location">
    <subcellularLocation>
        <location evidence="1">Nucleus</location>
    </subcellularLocation>
</comment>
<evidence type="ECO:0000256" key="3">
    <source>
        <dbReference type="ARBA" id="ARBA00022664"/>
    </source>
</evidence>
<dbReference type="PANTHER" id="PTHR12707:SF0">
    <property type="entry name" value="PININ"/>
    <property type="match status" value="1"/>
</dbReference>
<feature type="region of interest" description="Disordered" evidence="9">
    <location>
        <begin position="418"/>
        <end position="468"/>
    </location>
</feature>
<feature type="coiled-coil region" evidence="8">
    <location>
        <begin position="373"/>
        <end position="404"/>
    </location>
</feature>
<evidence type="ECO:0000256" key="1">
    <source>
        <dbReference type="ARBA" id="ARBA00004123"/>
    </source>
</evidence>
<reference evidence="11" key="1">
    <citation type="submission" date="2021-01" db="EMBL/GenBank/DDBJ databases">
        <authorList>
            <person name="Corre E."/>
            <person name="Pelletier E."/>
            <person name="Niang G."/>
            <person name="Scheremetjew M."/>
            <person name="Finn R."/>
            <person name="Kale V."/>
            <person name="Holt S."/>
            <person name="Cochrane G."/>
            <person name="Meng A."/>
            <person name="Brown T."/>
            <person name="Cohen L."/>
        </authorList>
    </citation>
    <scope>NUCLEOTIDE SEQUENCE</scope>
    <source>
        <strain evidence="11">CCMP 2712</strain>
    </source>
</reference>
<sequence>MAGEPLSIYSDLQALQRERRQAELKLRDLDGRRRPFRPQADSTDLRDRLGGRFDRNDRGDHRDFDRRDFRRDFRDRDMDRDHDRAPHPWDAPKFSVQSAVTRASEGPRKRKRDYSEEEEEASDDEDREEGGGRRRRKRGSEDKQEEDEEDDYNPKLRMDNPGRMREDFDDRDRARARPKRSHDSNSERHRDDKHDRDRDRDREKEKDREKEEAREKEDKDEENEDGKSKKEKEKDDAKDGEKEIKTPRSAEKTDIRGRNRRMFGNLLGQLQKAKKQEEDISKSQIMQKRHELEVKVETKAKENSEKLKEEFKIQQREERRKNLEKIREIRSKQQEMLHQLSLMRAKKQSKLESRFIRTKSEPHIYWIPKDTQLEKFEKMVKETEESLEKELAALLERLETERAEDLAAEAARQAELEARAQALAMRPEYNEDGANKDAEPANEESKEGANAEAENQESEEEEEDIVLG</sequence>
<keyword evidence="7" id="KW-0539">Nucleus</keyword>
<dbReference type="GO" id="GO:0071013">
    <property type="term" value="C:catalytic step 2 spliceosome"/>
    <property type="evidence" value="ECO:0007669"/>
    <property type="project" value="TreeGrafter"/>
</dbReference>
<evidence type="ECO:0000256" key="9">
    <source>
        <dbReference type="SAM" id="MobiDB-lite"/>
    </source>
</evidence>
<dbReference type="EMBL" id="HBKN01005720">
    <property type="protein sequence ID" value="CAE2259198.1"/>
    <property type="molecule type" value="Transcribed_RNA"/>
</dbReference>